<protein>
    <submittedName>
        <fullName evidence="10">Chloride channel protein clh-3</fullName>
    </submittedName>
</protein>
<keyword evidence="8" id="KW-0868">Chloride</keyword>
<dbReference type="PANTHER" id="PTHR45720">
    <property type="entry name" value="CHLORIDE CHANNEL PROTEIN 2"/>
    <property type="match status" value="1"/>
</dbReference>
<dbReference type="Gene3D" id="3.10.580.10">
    <property type="entry name" value="CBS-domain"/>
    <property type="match status" value="2"/>
</dbReference>
<dbReference type="InterPro" id="IPR014743">
    <property type="entry name" value="Cl-channel_core"/>
</dbReference>
<gene>
    <name evidence="10" type="ORF">BLNAU_1811</name>
</gene>
<organism evidence="10 11">
    <name type="scientific">Blattamonas nauphoetae</name>
    <dbReference type="NCBI Taxonomy" id="2049346"/>
    <lineage>
        <taxon>Eukaryota</taxon>
        <taxon>Metamonada</taxon>
        <taxon>Preaxostyla</taxon>
        <taxon>Oxymonadida</taxon>
        <taxon>Blattamonas</taxon>
    </lineage>
</organism>
<feature type="transmembrane region" description="Helical" evidence="9">
    <location>
        <begin position="573"/>
        <end position="594"/>
    </location>
</feature>
<comment type="subcellular location">
    <subcellularLocation>
        <location evidence="1">Membrane</location>
        <topology evidence="1">Multi-pass membrane protein</topology>
    </subcellularLocation>
</comment>
<feature type="transmembrane region" description="Helical" evidence="9">
    <location>
        <begin position="265"/>
        <end position="288"/>
    </location>
</feature>
<dbReference type="SUPFAM" id="SSF81340">
    <property type="entry name" value="Clc chloride channel"/>
    <property type="match status" value="2"/>
</dbReference>
<evidence type="ECO:0000256" key="5">
    <source>
        <dbReference type="ARBA" id="ARBA00022989"/>
    </source>
</evidence>
<keyword evidence="6" id="KW-0406">Ion transport</keyword>
<proteinExistence type="predicted"/>
<comment type="caution">
    <text evidence="10">The sequence shown here is derived from an EMBL/GenBank/DDBJ whole genome shotgun (WGS) entry which is preliminary data.</text>
</comment>
<dbReference type="Pfam" id="PF00654">
    <property type="entry name" value="Voltage_CLC"/>
    <property type="match status" value="2"/>
</dbReference>
<evidence type="ECO:0000256" key="4">
    <source>
        <dbReference type="ARBA" id="ARBA00022737"/>
    </source>
</evidence>
<evidence type="ECO:0000256" key="3">
    <source>
        <dbReference type="ARBA" id="ARBA00022692"/>
    </source>
</evidence>
<evidence type="ECO:0000313" key="10">
    <source>
        <dbReference type="EMBL" id="KAK2963278.1"/>
    </source>
</evidence>
<evidence type="ECO:0000256" key="8">
    <source>
        <dbReference type="ARBA" id="ARBA00023214"/>
    </source>
</evidence>
<evidence type="ECO:0000313" key="11">
    <source>
        <dbReference type="Proteomes" id="UP001281761"/>
    </source>
</evidence>
<dbReference type="InterPro" id="IPR001807">
    <property type="entry name" value="ClC"/>
</dbReference>
<keyword evidence="5 9" id="KW-1133">Transmembrane helix</keyword>
<dbReference type="InterPro" id="IPR050970">
    <property type="entry name" value="Cl_channel_volt-gated"/>
</dbReference>
<evidence type="ECO:0000256" key="7">
    <source>
        <dbReference type="ARBA" id="ARBA00023136"/>
    </source>
</evidence>
<feature type="transmembrane region" description="Helical" evidence="9">
    <location>
        <begin position="158"/>
        <end position="179"/>
    </location>
</feature>
<keyword evidence="11" id="KW-1185">Reference proteome</keyword>
<feature type="transmembrane region" description="Helical" evidence="9">
    <location>
        <begin position="499"/>
        <end position="516"/>
    </location>
</feature>
<sequence>MQSNTVQKDDFDETKLEAMYMTVPIISSFLSEEFPITQRHQATSLKRLSSYREYNKELQHICQIKANLRINISSPQCFSDGELVRIKAFQKKQNRVSPLAHFVNFLQKYPLIQLICFLAVVATLVAALSFAQDWVISDGFVQFRNLILRQHESTFYKIMMHILFVCIGGLIGTLLTTFLSPEAGSGSGIPEIKAILSGIPFPQFLTFRTLLAKYLGCMIAVGTGTFVGRTGPMTSVSLILTYLLIKKLPFFKSFGSTDSLLRVMLSYGIGVAYAATMYAPIGGVLFSIETTSSLFITRNYPRLFFAAGLSSLLFRITSFIDYSPLGVQPSSPSAAELGEYPIFIVEGIVIGFISRFFVVLARRCAIFYRDIERYGFFNRKKAKKAHPDKKITTSLDFPNKDLESVTLKDWILIDRTSAGQDDPIDPDHGINTSHRILHEPTDPSVFHDDLSERYLSQETTTLLTRRISSQPHHERSHLRRLNSICISLGSFLKKTYRRFVIVIIISFVNACLSIPVEAFDLSNSTSSTILMDMLRHPLPEPYRFSFNSHVGELGTLAVLLVCKFAIFPNSMQMAVPAGIVMPSLVIGSVLGRILGSALELINPTFFTNPQTFAAVGAASFLAAVTQTFSPALIVIETSCMPNISLPCVIGTLAAYFTHNALGDSIFEMITKFRNIPSLRTTLPREIVQANLTAADLAKSAIVYLPQISTFSEIKRAIATANNLEIPCIPLVQSNDNLTLLGSVTVESLQHLVDNPLLHEKCIIATHKQPPLLLRESIEQHIATGVFPTPEEAFQNIPRTESVMNAKRRKYATTPLGVGYENVPVPTISTPPLLIPASPSPGLNKQNYHLHFMTNPIYKSDFLAASSSSPFLTSFVTAAPSTLRHSVSHESDQPTKSDKGLPASFHRSFKRADAHRISTVRFNPPQFPSTRHRNWRPHDDLDFARLSLTSDFVVIDDTPFQLPKNTSLIKAHALFHILQLQFCILTQDGKFTHLLFQSDFTDLLRKEKEMLEFINQKKKHQELISLDEPSSSPYLSITDLLKRSKRTIEEATVKND</sequence>
<evidence type="ECO:0000256" key="2">
    <source>
        <dbReference type="ARBA" id="ARBA00022448"/>
    </source>
</evidence>
<reference evidence="10 11" key="1">
    <citation type="journal article" date="2022" name="bioRxiv">
        <title>Genomics of Preaxostyla Flagellates Illuminates Evolutionary Transitions and the Path Towards Mitochondrial Loss.</title>
        <authorList>
            <person name="Novak L.V.F."/>
            <person name="Treitli S.C."/>
            <person name="Pyrih J."/>
            <person name="Halakuc P."/>
            <person name="Pipaliya S.V."/>
            <person name="Vacek V."/>
            <person name="Brzon O."/>
            <person name="Soukal P."/>
            <person name="Eme L."/>
            <person name="Dacks J.B."/>
            <person name="Karnkowska A."/>
            <person name="Elias M."/>
            <person name="Hampl V."/>
        </authorList>
    </citation>
    <scope>NUCLEOTIDE SEQUENCE [LARGE SCALE GENOMIC DNA]</scope>
    <source>
        <strain evidence="10">NAU3</strain>
        <tissue evidence="10">Gut</tissue>
    </source>
</reference>
<keyword evidence="3 9" id="KW-0812">Transmembrane</keyword>
<evidence type="ECO:0000256" key="1">
    <source>
        <dbReference type="ARBA" id="ARBA00004141"/>
    </source>
</evidence>
<name>A0ABQ9YHS1_9EUKA</name>
<evidence type="ECO:0000256" key="6">
    <source>
        <dbReference type="ARBA" id="ARBA00023065"/>
    </source>
</evidence>
<dbReference type="PANTHER" id="PTHR45720:SF10">
    <property type="entry name" value="CHLORIDE CHANNEL PROTEIN 2"/>
    <property type="match status" value="1"/>
</dbReference>
<keyword evidence="4" id="KW-0677">Repeat</keyword>
<keyword evidence="7 9" id="KW-0472">Membrane</keyword>
<evidence type="ECO:0000256" key="9">
    <source>
        <dbReference type="SAM" id="Phobius"/>
    </source>
</evidence>
<dbReference type="EMBL" id="JARBJD010000007">
    <property type="protein sequence ID" value="KAK2963278.1"/>
    <property type="molecule type" value="Genomic_DNA"/>
</dbReference>
<dbReference type="Gene3D" id="1.10.3080.10">
    <property type="entry name" value="Clc chloride channel"/>
    <property type="match status" value="2"/>
</dbReference>
<dbReference type="InterPro" id="IPR046342">
    <property type="entry name" value="CBS_dom_sf"/>
</dbReference>
<feature type="transmembrane region" description="Helical" evidence="9">
    <location>
        <begin position="214"/>
        <end position="245"/>
    </location>
</feature>
<dbReference type="SUPFAM" id="SSF54631">
    <property type="entry name" value="CBS-domain pair"/>
    <property type="match status" value="1"/>
</dbReference>
<feature type="transmembrane region" description="Helical" evidence="9">
    <location>
        <begin position="340"/>
        <end position="361"/>
    </location>
</feature>
<accession>A0ABQ9YHS1</accession>
<feature type="transmembrane region" description="Helical" evidence="9">
    <location>
        <begin position="300"/>
        <end position="320"/>
    </location>
</feature>
<feature type="transmembrane region" description="Helical" evidence="9">
    <location>
        <begin position="546"/>
        <end position="566"/>
    </location>
</feature>
<keyword evidence="2" id="KW-0813">Transport</keyword>
<dbReference type="Proteomes" id="UP001281761">
    <property type="component" value="Unassembled WGS sequence"/>
</dbReference>
<dbReference type="PRINTS" id="PR00762">
    <property type="entry name" value="CLCHANNEL"/>
</dbReference>
<feature type="transmembrane region" description="Helical" evidence="9">
    <location>
        <begin position="614"/>
        <end position="635"/>
    </location>
</feature>
<feature type="transmembrane region" description="Helical" evidence="9">
    <location>
        <begin position="111"/>
        <end position="131"/>
    </location>
</feature>